<feature type="transmembrane region" description="Helical" evidence="1">
    <location>
        <begin position="6"/>
        <end position="26"/>
    </location>
</feature>
<dbReference type="PANTHER" id="PTHR14795">
    <property type="entry name" value="HELICASE RELATED"/>
    <property type="match status" value="1"/>
</dbReference>
<organism evidence="4 5">
    <name type="scientific">Macrostomum lignano</name>
    <dbReference type="NCBI Taxonomy" id="282301"/>
    <lineage>
        <taxon>Eukaryota</taxon>
        <taxon>Metazoa</taxon>
        <taxon>Spiralia</taxon>
        <taxon>Lophotrochozoa</taxon>
        <taxon>Platyhelminthes</taxon>
        <taxon>Rhabditophora</taxon>
        <taxon>Macrostomorpha</taxon>
        <taxon>Macrostomida</taxon>
        <taxon>Macrostomidae</taxon>
        <taxon>Macrostomum</taxon>
    </lineage>
</organism>
<feature type="transmembrane region" description="Helical" evidence="1">
    <location>
        <begin position="446"/>
        <end position="469"/>
    </location>
</feature>
<evidence type="ECO:0000259" key="2">
    <source>
        <dbReference type="Pfam" id="PF00149"/>
    </source>
</evidence>
<dbReference type="OrthoDB" id="27234at2759"/>
<accession>A0A267GRD9</accession>
<gene>
    <name evidence="4" type="ORF">BOX15_Mlig009279g2</name>
</gene>
<dbReference type="InterPro" id="IPR004843">
    <property type="entry name" value="Calcineurin-like_PHP"/>
</dbReference>
<reference evidence="4 5" key="1">
    <citation type="submission" date="2017-06" db="EMBL/GenBank/DDBJ databases">
        <title>A platform for efficient transgenesis in Macrostomum lignano, a flatworm model organism for stem cell research.</title>
        <authorList>
            <person name="Berezikov E."/>
        </authorList>
    </citation>
    <scope>NUCLEOTIDE SEQUENCE [LARGE SCALE GENOMIC DNA]</scope>
    <source>
        <strain evidence="4">DV1</strain>
        <tissue evidence="4">Whole organism</tissue>
    </source>
</reference>
<keyword evidence="1" id="KW-0812">Transmembrane</keyword>
<dbReference type="Gene3D" id="2.60.40.10">
    <property type="entry name" value="Immunoglobulins"/>
    <property type="match status" value="1"/>
</dbReference>
<dbReference type="Pfam" id="PF24384">
    <property type="entry name" value="Ig_TMM62"/>
    <property type="match status" value="1"/>
</dbReference>
<name>A0A267GRD9_9PLAT</name>
<dbReference type="Proteomes" id="UP000215902">
    <property type="component" value="Unassembled WGS sequence"/>
</dbReference>
<dbReference type="PANTHER" id="PTHR14795:SF0">
    <property type="entry name" value="TRANSMEMBRANE PROTEIN 62"/>
    <property type="match status" value="1"/>
</dbReference>
<evidence type="ECO:0000259" key="3">
    <source>
        <dbReference type="Pfam" id="PF24384"/>
    </source>
</evidence>
<dbReference type="STRING" id="282301.A0A267GRD9"/>
<dbReference type="InterPro" id="IPR013783">
    <property type="entry name" value="Ig-like_fold"/>
</dbReference>
<keyword evidence="1" id="KW-1133">Transmembrane helix</keyword>
<comment type="caution">
    <text evidence="4">The sequence shown here is derived from an EMBL/GenBank/DDBJ whole genome shotgun (WGS) entry which is preliminary data.</text>
</comment>
<feature type="domain" description="Calcineurin-like phosphoesterase" evidence="2">
    <location>
        <begin position="62"/>
        <end position="266"/>
    </location>
</feature>
<feature type="domain" description="TMEM62 Ig-like" evidence="3">
    <location>
        <begin position="317"/>
        <end position="423"/>
    </location>
</feature>
<keyword evidence="5" id="KW-1185">Reference proteome</keyword>
<protein>
    <submittedName>
        <fullName evidence="4">Uncharacterized protein</fullName>
    </submittedName>
</protein>
<evidence type="ECO:0000256" key="1">
    <source>
        <dbReference type="SAM" id="Phobius"/>
    </source>
</evidence>
<dbReference type="EMBL" id="NIVC01000180">
    <property type="protein sequence ID" value="PAA88611.1"/>
    <property type="molecule type" value="Genomic_DNA"/>
</dbReference>
<keyword evidence="1" id="KW-0472">Membrane</keyword>
<dbReference type="InterPro" id="IPR041871">
    <property type="entry name" value="MPP_TMEM62"/>
</dbReference>
<evidence type="ECO:0000313" key="4">
    <source>
        <dbReference type="EMBL" id="PAA88611.1"/>
    </source>
</evidence>
<proteinExistence type="predicted"/>
<feature type="transmembrane region" description="Helical" evidence="1">
    <location>
        <begin position="542"/>
        <end position="565"/>
    </location>
</feature>
<dbReference type="Pfam" id="PF00149">
    <property type="entry name" value="Metallophos"/>
    <property type="match status" value="1"/>
</dbReference>
<dbReference type="InterPro" id="IPR029052">
    <property type="entry name" value="Metallo-depent_PP-like"/>
</dbReference>
<evidence type="ECO:0000313" key="5">
    <source>
        <dbReference type="Proteomes" id="UP000215902"/>
    </source>
</evidence>
<dbReference type="AlphaFoldDB" id="A0A267GRD9"/>
<dbReference type="SUPFAM" id="SSF56300">
    <property type="entry name" value="Metallo-dependent phosphatases"/>
    <property type="match status" value="1"/>
</dbReference>
<sequence>MLKLIGKLVILLCFGCLAGYCLLLYLDLRSYAVLKNFELQNKNSILEKYKAYEWNSKNILVFLQLSDIHVSLFRDPARVPDLRQFLANELRLIRPELVMVSGDLTDAKLPDFKASRQYEEEWKIYHGLLQEFKVDEVTKWLDLRGNHDAFNIFSLDARQNFFAKYSRRGKDSPRSYMHTVRKPFGQYSFVALDVVPMPGPKRPYNFFGFLDTTAILDVQRLARKARTSNHSFWFGHYPLSIIVSQGFDLHSFLGRHAYSYMCGHLHTLGGSVPNMYGLHPEGFLELELGDWMDNRLYRIVAIDNDVVSFRDLRLGTWPAVHVTSPKDARYLLPHKEPAAWLNRSLEIRVLAFSPDAIAFVKVWLDGGYLGNATPQPGVGVAGLYSLPWKPGAHAGDRHRLEVRVRDAIGREAYVEQEFSMTGQPNWRFGRLQNLILLGDVTKFVRLVFYTTWLALFAPLIGIRVARYRFADSLVQSMCSWFHPEITRGLYRFVLSDGLFYPWIVYFLYMGCGPLMMGYFVDDSFGVMFLSGLYIGGTWLPESLIYVSEFIQMCAFHLPLLALLCYRLGRQVDRTPAAMATRWQRLASILLDSRSWIYPLLAWQLWLSVNFLLATYDLTVFLLSPCRLWQVGFGWYLHRTVCRNEASMLAHHSGSQH</sequence>
<dbReference type="CDD" id="cd07401">
    <property type="entry name" value="MPP_TMEM62_N"/>
    <property type="match status" value="1"/>
</dbReference>
<dbReference type="Gene3D" id="3.60.21.10">
    <property type="match status" value="1"/>
</dbReference>
<dbReference type="GO" id="GO:0016787">
    <property type="term" value="F:hydrolase activity"/>
    <property type="evidence" value="ECO:0007669"/>
    <property type="project" value="InterPro"/>
</dbReference>
<dbReference type="InterPro" id="IPR056229">
    <property type="entry name" value="Ig_TMM62"/>
</dbReference>